<dbReference type="InterPro" id="IPR028082">
    <property type="entry name" value="Peripla_BP_I"/>
</dbReference>
<gene>
    <name evidence="5" type="ORF">ACFSUD_19095</name>
</gene>
<dbReference type="CDD" id="cd01392">
    <property type="entry name" value="HTH_LacI"/>
    <property type="match status" value="1"/>
</dbReference>
<keyword evidence="6" id="KW-1185">Reference proteome</keyword>
<protein>
    <submittedName>
        <fullName evidence="5">Substrate-binding domain-containing protein</fullName>
    </submittedName>
</protein>
<organism evidence="5 6">
    <name type="scientific">Sulfitobacter aestuarii</name>
    <dbReference type="NCBI Taxonomy" id="2161676"/>
    <lineage>
        <taxon>Bacteria</taxon>
        <taxon>Pseudomonadati</taxon>
        <taxon>Pseudomonadota</taxon>
        <taxon>Alphaproteobacteria</taxon>
        <taxon>Rhodobacterales</taxon>
        <taxon>Roseobacteraceae</taxon>
        <taxon>Sulfitobacter</taxon>
    </lineage>
</organism>
<evidence type="ECO:0000256" key="1">
    <source>
        <dbReference type="ARBA" id="ARBA00023015"/>
    </source>
</evidence>
<evidence type="ECO:0000259" key="4">
    <source>
        <dbReference type="PROSITE" id="PS50932"/>
    </source>
</evidence>
<reference evidence="6" key="1">
    <citation type="journal article" date="2019" name="Int. J. Syst. Evol. Microbiol.">
        <title>The Global Catalogue of Microorganisms (GCM) 10K type strain sequencing project: providing services to taxonomists for standard genome sequencing and annotation.</title>
        <authorList>
            <consortium name="The Broad Institute Genomics Platform"/>
            <consortium name="The Broad Institute Genome Sequencing Center for Infectious Disease"/>
            <person name="Wu L."/>
            <person name="Ma J."/>
        </authorList>
    </citation>
    <scope>NUCLEOTIDE SEQUENCE [LARGE SCALE GENOMIC DNA]</scope>
    <source>
        <strain evidence="6">TISTR 2562</strain>
    </source>
</reference>
<dbReference type="Pfam" id="PF00356">
    <property type="entry name" value="LacI"/>
    <property type="match status" value="1"/>
</dbReference>
<sequence length="342" mass="36524">MARTRSRKGAPGIVEVAARAKVSIATVSRAFNSPDLVGSETRKRIESAAKELGYQQDLTSGTLGPGFSGTIGMIVPTVDNAIFSEMVESFSRRLNEHGRTMLIATHGYDLALEIPILRALIRRKIDGVVLVGFDHFDTSIAMLLDRAIPTLTIWNYDEDASVSCIGADNRKVGSCAMGHLLKLGHRDIAMLFPDTGSNDRARHRFTGALEEASANGVNIPSHRIIPCPYDIGAAKEAAIEMLRDNPPSAVLCGNDVIAQGVIYACLASGHAVPDDLSVMGIGDFAGSAHIEPGLTTIRIPARSIGAMAADAIVKASRAGFDPEPVATEVDFTLTIRRSTRDF</sequence>
<evidence type="ECO:0000313" key="6">
    <source>
        <dbReference type="Proteomes" id="UP001597474"/>
    </source>
</evidence>
<dbReference type="SUPFAM" id="SSF47413">
    <property type="entry name" value="lambda repressor-like DNA-binding domains"/>
    <property type="match status" value="1"/>
</dbReference>
<dbReference type="SMART" id="SM00354">
    <property type="entry name" value="HTH_LACI"/>
    <property type="match status" value="1"/>
</dbReference>
<keyword evidence="2" id="KW-0238">DNA-binding</keyword>
<comment type="caution">
    <text evidence="5">The sequence shown here is derived from an EMBL/GenBank/DDBJ whole genome shotgun (WGS) entry which is preliminary data.</text>
</comment>
<keyword evidence="1" id="KW-0805">Transcription regulation</keyword>
<dbReference type="PANTHER" id="PTHR30146">
    <property type="entry name" value="LACI-RELATED TRANSCRIPTIONAL REPRESSOR"/>
    <property type="match status" value="1"/>
</dbReference>
<dbReference type="InterPro" id="IPR010982">
    <property type="entry name" value="Lambda_DNA-bd_dom_sf"/>
</dbReference>
<dbReference type="PROSITE" id="PS50932">
    <property type="entry name" value="HTH_LACI_2"/>
    <property type="match status" value="1"/>
</dbReference>
<feature type="domain" description="HTH lacI-type" evidence="4">
    <location>
        <begin position="11"/>
        <end position="65"/>
    </location>
</feature>
<dbReference type="RefSeq" id="WP_386376093.1">
    <property type="nucleotide sequence ID" value="NZ_JBHUMP010000040.1"/>
</dbReference>
<dbReference type="PANTHER" id="PTHR30146:SF138">
    <property type="entry name" value="TRANSCRIPTIONAL REGULATORY PROTEIN"/>
    <property type="match status" value="1"/>
</dbReference>
<dbReference type="Gene3D" id="1.10.260.40">
    <property type="entry name" value="lambda repressor-like DNA-binding domains"/>
    <property type="match status" value="1"/>
</dbReference>
<name>A0ABW5U9L6_9RHOB</name>
<dbReference type="EMBL" id="JBHUMP010000040">
    <property type="protein sequence ID" value="MFD2741666.1"/>
    <property type="molecule type" value="Genomic_DNA"/>
</dbReference>
<dbReference type="SUPFAM" id="SSF53822">
    <property type="entry name" value="Periplasmic binding protein-like I"/>
    <property type="match status" value="1"/>
</dbReference>
<dbReference type="Proteomes" id="UP001597474">
    <property type="component" value="Unassembled WGS sequence"/>
</dbReference>
<evidence type="ECO:0000256" key="3">
    <source>
        <dbReference type="ARBA" id="ARBA00023163"/>
    </source>
</evidence>
<dbReference type="InterPro" id="IPR000843">
    <property type="entry name" value="HTH_LacI"/>
</dbReference>
<evidence type="ECO:0000313" key="5">
    <source>
        <dbReference type="EMBL" id="MFD2741666.1"/>
    </source>
</evidence>
<dbReference type="Gene3D" id="3.40.50.2300">
    <property type="match status" value="2"/>
</dbReference>
<keyword evidence="3" id="KW-0804">Transcription</keyword>
<evidence type="ECO:0000256" key="2">
    <source>
        <dbReference type="ARBA" id="ARBA00023125"/>
    </source>
</evidence>
<dbReference type="Pfam" id="PF13377">
    <property type="entry name" value="Peripla_BP_3"/>
    <property type="match status" value="1"/>
</dbReference>
<accession>A0ABW5U9L6</accession>
<dbReference type="InterPro" id="IPR046335">
    <property type="entry name" value="LacI/GalR-like_sensor"/>
</dbReference>
<proteinExistence type="predicted"/>